<sequence>MLHSLAYSSCNRESVAWINAVPVPVRRSIHILDAFSSAPRVLCACRGPPSLRTQRGSFARRFPEIRCTGETERRIGPEPGQGKKSPPPSTFYQALTQAVSAVQTALQQGERLLEIEFPPLPSSILNSSTSSAYDVIDANTRLAFDFAKLLQEISLEKRPGTAPCQRIALIFPDMIERNRAASPKPAKNGSLSGYASSFGNNVGTDEARIRLAALRPGFEAGNLLQRLLQANIRGDGGGDRIDPVLSDDDIFIVIGASAQELVDVEKFVQRVEEADKAGNTRRPVILFNLQLDVSRGDLGLPAFPSRALHHRFLCRFLPVYYLRTRSYSRSMPRPPYVVNYQGAIFRVYPEPYQVLLETGNGRYRCVAEYAMRPTLHDAKQVLTRAVIPSGNEDENGSFGFLRKGFQTATWWERATADRSVSNKWRE</sequence>
<evidence type="ECO:0000256" key="1">
    <source>
        <dbReference type="SAM" id="MobiDB-lite"/>
    </source>
</evidence>
<dbReference type="EMBL" id="VWRR01000003">
    <property type="protein sequence ID" value="KAF6004345.1"/>
    <property type="molecule type" value="Genomic_DNA"/>
</dbReference>
<gene>
    <name evidence="3" type="ORF">F1559_000468</name>
</gene>
<feature type="domain" description="DUF1995" evidence="2">
    <location>
        <begin position="88"/>
        <end position="379"/>
    </location>
</feature>
<dbReference type="PANTHER" id="PTHR34051">
    <property type="entry name" value="PROTEIN LOW PSII ACCUMULATION 3, CHLOROPLASTIC"/>
    <property type="match status" value="1"/>
</dbReference>
<reference evidence="3 4" key="1">
    <citation type="journal article" date="2020" name="J. Phycol.">
        <title>Comparative genome analysis reveals Cyanidiococcus gen. nov., a new extremophilic red algal genus sister to Cyanidioschyzon (Cyanidioschyzonaceae, Rhodophyta).</title>
        <authorList>
            <person name="Liu S.-L."/>
            <person name="Chiang Y.-R."/>
            <person name="Yoon H.S."/>
            <person name="Fu H.-Y."/>
        </authorList>
    </citation>
    <scope>NUCLEOTIDE SEQUENCE [LARGE SCALE GENOMIC DNA]</scope>
    <source>
        <strain evidence="3 4">THAL066</strain>
    </source>
</reference>
<dbReference type="InterPro" id="IPR018962">
    <property type="entry name" value="DUF1995"/>
</dbReference>
<evidence type="ECO:0000259" key="2">
    <source>
        <dbReference type="Pfam" id="PF09353"/>
    </source>
</evidence>
<protein>
    <recommendedName>
        <fullName evidence="2">DUF1995 domain-containing protein</fullName>
    </recommendedName>
</protein>
<organism evidence="3 4">
    <name type="scientific">Cyanidiococcus yangmingshanensis</name>
    <dbReference type="NCBI Taxonomy" id="2690220"/>
    <lineage>
        <taxon>Eukaryota</taxon>
        <taxon>Rhodophyta</taxon>
        <taxon>Bangiophyceae</taxon>
        <taxon>Cyanidiales</taxon>
        <taxon>Cyanidiaceae</taxon>
        <taxon>Cyanidiococcus</taxon>
    </lineage>
</organism>
<keyword evidence="4" id="KW-1185">Reference proteome</keyword>
<accession>A0A7J7IMK5</accession>
<dbReference type="PANTHER" id="PTHR34051:SF2">
    <property type="entry name" value="PROTEIN LPA3"/>
    <property type="match status" value="1"/>
</dbReference>
<dbReference type="OrthoDB" id="2082at2759"/>
<evidence type="ECO:0000313" key="4">
    <source>
        <dbReference type="Proteomes" id="UP000530660"/>
    </source>
</evidence>
<feature type="region of interest" description="Disordered" evidence="1">
    <location>
        <begin position="69"/>
        <end position="89"/>
    </location>
</feature>
<comment type="caution">
    <text evidence="3">The sequence shown here is derived from an EMBL/GenBank/DDBJ whole genome shotgun (WGS) entry which is preliminary data.</text>
</comment>
<dbReference type="Proteomes" id="UP000530660">
    <property type="component" value="Unassembled WGS sequence"/>
</dbReference>
<dbReference type="AlphaFoldDB" id="A0A7J7IMK5"/>
<evidence type="ECO:0000313" key="3">
    <source>
        <dbReference type="EMBL" id="KAF6004345.1"/>
    </source>
</evidence>
<proteinExistence type="predicted"/>
<dbReference type="Pfam" id="PF09353">
    <property type="entry name" value="DUF1995"/>
    <property type="match status" value="1"/>
</dbReference>
<name>A0A7J7IMK5_9RHOD</name>
<dbReference type="InterPro" id="IPR044687">
    <property type="entry name" value="LPA3"/>
</dbReference>